<reference evidence="4" key="1">
    <citation type="submission" date="2016-10" db="EMBL/GenBank/DDBJ databases">
        <authorList>
            <person name="Varghese N."/>
            <person name="Submissions S."/>
        </authorList>
    </citation>
    <scope>NUCLEOTIDE SEQUENCE [LARGE SCALE GENOMIC DNA]</scope>
    <source>
        <strain evidence="4">CGMCC 1.10697</strain>
    </source>
</reference>
<proteinExistence type="predicted"/>
<name>A0A1I0Z8P9_9ACTN</name>
<dbReference type="RefSeq" id="WP_091198917.1">
    <property type="nucleotide sequence ID" value="NZ_FOKC01000005.1"/>
</dbReference>
<dbReference type="STRING" id="748909.SAMN05192575_105110"/>
<reference evidence="3" key="2">
    <citation type="submission" date="2016-10" db="EMBL/GenBank/DDBJ databases">
        <authorList>
            <person name="de Groot N.N."/>
        </authorList>
    </citation>
    <scope>NUCLEOTIDE SEQUENCE [LARGE SCALE GENOMIC DNA]</scope>
    <source>
        <strain evidence="3">CGMCC 1.10697</strain>
    </source>
</reference>
<reference evidence="2 5" key="3">
    <citation type="submission" date="2017-12" db="EMBL/GenBank/DDBJ databases">
        <title>Pharmacopeia of the Arctic Ocean.</title>
        <authorList>
            <person name="Collins E."/>
            <person name="Ducluzeau A.-L."/>
        </authorList>
    </citation>
    <scope>NUCLEOTIDE SEQUENCE [LARGE SCALE GENOMIC DNA]</scope>
    <source>
        <strain evidence="2 5">DSM 23325</strain>
    </source>
</reference>
<dbReference type="Gene3D" id="1.20.1260.10">
    <property type="match status" value="1"/>
</dbReference>
<evidence type="ECO:0000313" key="2">
    <source>
        <dbReference type="EMBL" id="PKH38331.1"/>
    </source>
</evidence>
<evidence type="ECO:0000313" key="5">
    <source>
        <dbReference type="Proteomes" id="UP000233565"/>
    </source>
</evidence>
<dbReference type="Pfam" id="PF03713">
    <property type="entry name" value="DUF305"/>
    <property type="match status" value="1"/>
</dbReference>
<evidence type="ECO:0000313" key="4">
    <source>
        <dbReference type="Proteomes" id="UP000199113"/>
    </source>
</evidence>
<protein>
    <submittedName>
        <fullName evidence="2">DUF305 domain-containing protein</fullName>
    </submittedName>
</protein>
<dbReference type="InterPro" id="IPR005183">
    <property type="entry name" value="DUF305_CopM-like"/>
</dbReference>
<dbReference type="AlphaFoldDB" id="A0A1I0Z8P9"/>
<dbReference type="EMBL" id="FOKC01000005">
    <property type="protein sequence ID" value="SFB21727.1"/>
    <property type="molecule type" value="Genomic_DNA"/>
</dbReference>
<dbReference type="InterPro" id="IPR012347">
    <property type="entry name" value="Ferritin-like"/>
</dbReference>
<gene>
    <name evidence="2" type="ORF">CXG46_16415</name>
    <name evidence="3" type="ORF">SAMN05192575_105110</name>
</gene>
<dbReference type="Proteomes" id="UP000199113">
    <property type="component" value="Unassembled WGS sequence"/>
</dbReference>
<dbReference type="Proteomes" id="UP000233565">
    <property type="component" value="Unassembled WGS sequence"/>
</dbReference>
<dbReference type="PANTHER" id="PTHR36933:SF1">
    <property type="entry name" value="SLL0788 PROTEIN"/>
    <property type="match status" value="1"/>
</dbReference>
<evidence type="ECO:0000313" key="3">
    <source>
        <dbReference type="EMBL" id="SFB21727.1"/>
    </source>
</evidence>
<sequence>MKRMVAIVAAAVVVLLGLGTAGMVWVHADDDPGWGRHSLSTSGWMGGAGGMPHHSAVVTSEADYLIEMVAHHREAVAAAEELSRSERPEMRAFGRDVVATQSAQITSMEGWLAAWYPDERADSAYEPMMRDLTALSGDALDRVFLEDMIGHHMAAVMMSQQLLVRGLDEHEAVGDLATKIRNDQMDEIRWMRAEWSTMGP</sequence>
<dbReference type="PANTHER" id="PTHR36933">
    <property type="entry name" value="SLL0788 PROTEIN"/>
    <property type="match status" value="1"/>
</dbReference>
<organism evidence="3 4">
    <name type="scientific">Nocardioides alpinus</name>
    <dbReference type="NCBI Taxonomy" id="748909"/>
    <lineage>
        <taxon>Bacteria</taxon>
        <taxon>Bacillati</taxon>
        <taxon>Actinomycetota</taxon>
        <taxon>Actinomycetes</taxon>
        <taxon>Propionibacteriales</taxon>
        <taxon>Nocardioidaceae</taxon>
        <taxon>Nocardioides</taxon>
    </lineage>
</organism>
<keyword evidence="5" id="KW-1185">Reference proteome</keyword>
<feature type="domain" description="DUF305" evidence="1">
    <location>
        <begin position="62"/>
        <end position="193"/>
    </location>
</feature>
<accession>A0A1I0Z8P9</accession>
<evidence type="ECO:0000259" key="1">
    <source>
        <dbReference type="Pfam" id="PF03713"/>
    </source>
</evidence>
<dbReference type="EMBL" id="PJBV01000034">
    <property type="protein sequence ID" value="PKH38331.1"/>
    <property type="molecule type" value="Genomic_DNA"/>
</dbReference>